<comment type="catalytic activity">
    <reaction evidence="11">
        <text>N(6)-[(R)-lipoyl]-L-lysyl-[protein] + 2-oxoglutarate + H(+) = N(6)-[(R)-S(8)-succinyldihydrolipoyl]-L-lysyl-[protein] + CO2</text>
        <dbReference type="Rhea" id="RHEA:12188"/>
        <dbReference type="Rhea" id="RHEA-COMP:10474"/>
        <dbReference type="Rhea" id="RHEA-COMP:20092"/>
        <dbReference type="ChEBI" id="CHEBI:15378"/>
        <dbReference type="ChEBI" id="CHEBI:16526"/>
        <dbReference type="ChEBI" id="CHEBI:16810"/>
        <dbReference type="ChEBI" id="CHEBI:83099"/>
        <dbReference type="ChEBI" id="CHEBI:83120"/>
        <dbReference type="EC" id="1.2.4.2"/>
    </reaction>
</comment>
<evidence type="ECO:0000313" key="13">
    <source>
        <dbReference type="EMBL" id="QDU67111.1"/>
    </source>
</evidence>
<keyword evidence="8" id="KW-0786">Thiamine pyrophosphate</keyword>
<dbReference type="GO" id="GO:0004591">
    <property type="term" value="F:oxoglutarate dehydrogenase (succinyl-transferring) activity"/>
    <property type="evidence" value="ECO:0007669"/>
    <property type="project" value="UniProtKB-EC"/>
</dbReference>
<accession>A0A518BJF1</accession>
<evidence type="ECO:0000256" key="2">
    <source>
        <dbReference type="ARBA" id="ARBA00003906"/>
    </source>
</evidence>
<dbReference type="Gene3D" id="1.10.287.1150">
    <property type="entry name" value="TPP helical domain"/>
    <property type="match status" value="1"/>
</dbReference>
<dbReference type="PANTHER" id="PTHR23152:SF4">
    <property type="entry name" value="2-OXOADIPATE DEHYDROGENASE COMPLEX COMPONENT E1"/>
    <property type="match status" value="1"/>
</dbReference>
<dbReference type="NCBIfam" id="NF006914">
    <property type="entry name" value="PRK09404.1"/>
    <property type="match status" value="1"/>
</dbReference>
<evidence type="ECO:0000256" key="10">
    <source>
        <dbReference type="ARBA" id="ARBA00030680"/>
    </source>
</evidence>
<protein>
    <recommendedName>
        <fullName evidence="6">2-oxoglutarate dehydrogenase E1 component</fullName>
        <ecNumber evidence="5">1.2.4.2</ecNumber>
    </recommendedName>
    <alternativeName>
        <fullName evidence="10">Alpha-ketoglutarate dehydrogenase</fullName>
    </alternativeName>
</protein>
<name>A0A518BJF1_9BACT</name>
<comment type="subunit">
    <text evidence="4">Homodimer. Part of the 2-oxoglutarate dehydrogenase (OGDH) complex composed of E1 (2-oxoglutarate dehydrogenase), E2 (dihydrolipoamide succinyltransferase) and E3 (dihydrolipoamide dehydrogenase); the complex contains multiple copies of the three enzymatic components (E1, E2 and E3).</text>
</comment>
<dbReference type="EC" id="1.2.4.2" evidence="5"/>
<dbReference type="NCBIfam" id="NF008907">
    <property type="entry name" value="PRK12270.1"/>
    <property type="match status" value="1"/>
</dbReference>
<comment type="function">
    <text evidence="2">E1 component of the 2-oxoglutarate dehydrogenase (OGDH) complex which catalyzes the decarboxylation of 2-oxoglutarate, the first step in the conversion of 2-oxoglutarate to succinyl-CoA and CO(2).</text>
</comment>
<evidence type="ECO:0000256" key="9">
    <source>
        <dbReference type="ARBA" id="ARBA00023152"/>
    </source>
</evidence>
<keyword evidence="14" id="KW-1185">Reference proteome</keyword>
<dbReference type="Pfam" id="PF16078">
    <property type="entry name" value="2-oxogl_dehyd_N"/>
    <property type="match status" value="1"/>
</dbReference>
<dbReference type="NCBIfam" id="TIGR00239">
    <property type="entry name" value="2oxo_dh_E1"/>
    <property type="match status" value="1"/>
</dbReference>
<organism evidence="13 14">
    <name type="scientific">Engelhardtia mirabilis</name>
    <dbReference type="NCBI Taxonomy" id="2528011"/>
    <lineage>
        <taxon>Bacteria</taxon>
        <taxon>Pseudomonadati</taxon>
        <taxon>Planctomycetota</taxon>
        <taxon>Planctomycetia</taxon>
        <taxon>Planctomycetia incertae sedis</taxon>
        <taxon>Engelhardtia</taxon>
    </lineage>
</organism>
<comment type="cofactor">
    <cofactor evidence="1">
        <name>thiamine diphosphate</name>
        <dbReference type="ChEBI" id="CHEBI:58937"/>
    </cofactor>
</comment>
<dbReference type="CDD" id="cd02016">
    <property type="entry name" value="TPP_E1_OGDC_like"/>
    <property type="match status" value="1"/>
</dbReference>
<dbReference type="Gene3D" id="3.40.50.12470">
    <property type="match status" value="1"/>
</dbReference>
<gene>
    <name evidence="13" type="primary">sucA</name>
    <name evidence="13" type="ORF">Pla133_21890</name>
</gene>
<dbReference type="GO" id="GO:0005829">
    <property type="term" value="C:cytosol"/>
    <property type="evidence" value="ECO:0007669"/>
    <property type="project" value="TreeGrafter"/>
</dbReference>
<evidence type="ECO:0000256" key="5">
    <source>
        <dbReference type="ARBA" id="ARBA00012280"/>
    </source>
</evidence>
<dbReference type="Gene3D" id="3.40.50.11610">
    <property type="entry name" value="Multifunctional 2-oxoglutarate metabolism enzyme, C-terminal domain"/>
    <property type="match status" value="1"/>
</dbReference>
<dbReference type="PANTHER" id="PTHR23152">
    <property type="entry name" value="2-OXOGLUTARATE DEHYDROGENASE"/>
    <property type="match status" value="1"/>
</dbReference>
<sequence>MSEEAPLPNAASLGFAEDLYAQFLADPVSVDPDWRSYFERLRRDDAFAATPQLGPARHQSGLFRAALPAAGAPSGNGRALGTHALDGSVTDEGLVKQDRVDQLIRAYRVRGHLIAQLDPLGLPRAPQRELETSFYGLSDADLDRRFSTATIYGLESGTLRQAIERLHDTYCRSIGVQFMHIDDLNVKNWLTERMESTTNRVTLTRDEQLRILTCLTDSVIFEEFLQKKFLGAKRFSLEGGESLIPLLDMAIEEAARHGVQEVVFGMAHRGRINVLANIMGKPTADIFAEFSDKNPEDQMGRGDVKYHLGYSSDRATQAGHDVHLTLCFNPSHLEFVNPVALGRMRAKQDRHGDTERREGMCVLIHGDAAFIGQGVVQESLNLSQLEGYATGGTVHVVVNNQVGFTTSPADSRSCTYATDIAKFLQVPIFHVNGEDPEAVAQVVKLGLEFRRTFKRDVVIDMYCYRRYGHNEGDEPEFTQPLMYKAIKQRKSVREGYLERLTSLGGISQSDADELEAKRREVLEQQLSEARKDDFKKNTSSLGGFWTNYRGGLDHEVPRIVTDCDAGRFGALLERLCEVPEGFTPHAKIKRLLAQRLEMAHGERPLDWAAAEAVALASLLTEGNAIRLTGQDSQRGTFSQRHAVLHDYETGETYMPLAHLTEKQGSIEIHNSSLSEVGVMGFEYGYSLDRPDVLVMWEAQFGDFVNGAQVIIDQFLVSAETKWRRLSGLVLLLPHGFEGQGPEHSSARLERFLALAAEDNIQIVNPTTPAQYLNVLRRQVLRPWRKPLIVMTPKSLLRSPSATSTLEECAAGHFHRVLPDAGEVNGKRIDPAKVERILLCSGKVYYDLIERREQDERTDVALLRLEQLYPLTEDDLRHALDPYAEGLPIHWVQEEPENMGAWPYLQTQAQFNQNVLRKHPFMGVYRPASAVPATGSPAAHKLEQAALVDRAFGTA</sequence>
<evidence type="ECO:0000256" key="11">
    <source>
        <dbReference type="ARBA" id="ARBA00051911"/>
    </source>
</evidence>
<evidence type="ECO:0000256" key="6">
    <source>
        <dbReference type="ARBA" id="ARBA00013321"/>
    </source>
</evidence>
<dbReference type="InterPro" id="IPR001017">
    <property type="entry name" value="DH_E1"/>
</dbReference>
<dbReference type="GO" id="GO:0006099">
    <property type="term" value="P:tricarboxylic acid cycle"/>
    <property type="evidence" value="ECO:0007669"/>
    <property type="project" value="TreeGrafter"/>
</dbReference>
<evidence type="ECO:0000256" key="4">
    <source>
        <dbReference type="ARBA" id="ARBA00011301"/>
    </source>
</evidence>
<dbReference type="Pfam" id="PF00676">
    <property type="entry name" value="E1_dh"/>
    <property type="match status" value="1"/>
</dbReference>
<dbReference type="FunFam" id="3.40.50.12470:FF:000009">
    <property type="entry name" value="2-oxoglutarate dehydrogenase E1 component"/>
    <property type="match status" value="1"/>
</dbReference>
<feature type="domain" description="Transketolase-like pyrimidine-binding" evidence="12">
    <location>
        <begin position="605"/>
        <end position="798"/>
    </location>
</feature>
<dbReference type="GO" id="GO:0030976">
    <property type="term" value="F:thiamine pyrophosphate binding"/>
    <property type="evidence" value="ECO:0007669"/>
    <property type="project" value="InterPro"/>
</dbReference>
<dbReference type="GO" id="GO:0006096">
    <property type="term" value="P:glycolytic process"/>
    <property type="evidence" value="ECO:0007669"/>
    <property type="project" value="UniProtKB-KW"/>
</dbReference>
<evidence type="ECO:0000313" key="14">
    <source>
        <dbReference type="Proteomes" id="UP000316921"/>
    </source>
</evidence>
<keyword evidence="9" id="KW-0324">Glycolysis</keyword>
<reference evidence="13 14" key="1">
    <citation type="submission" date="2019-02" db="EMBL/GenBank/DDBJ databases">
        <title>Deep-cultivation of Planctomycetes and their phenomic and genomic characterization uncovers novel biology.</title>
        <authorList>
            <person name="Wiegand S."/>
            <person name="Jogler M."/>
            <person name="Boedeker C."/>
            <person name="Pinto D."/>
            <person name="Vollmers J."/>
            <person name="Rivas-Marin E."/>
            <person name="Kohn T."/>
            <person name="Peeters S.H."/>
            <person name="Heuer A."/>
            <person name="Rast P."/>
            <person name="Oberbeckmann S."/>
            <person name="Bunk B."/>
            <person name="Jeske O."/>
            <person name="Meyerdierks A."/>
            <person name="Storesund J.E."/>
            <person name="Kallscheuer N."/>
            <person name="Luecker S."/>
            <person name="Lage O.M."/>
            <person name="Pohl T."/>
            <person name="Merkel B.J."/>
            <person name="Hornburger P."/>
            <person name="Mueller R.-W."/>
            <person name="Bruemmer F."/>
            <person name="Labrenz M."/>
            <person name="Spormann A.M."/>
            <person name="Op den Camp H."/>
            <person name="Overmann J."/>
            <person name="Amann R."/>
            <person name="Jetten M.S.M."/>
            <person name="Mascher T."/>
            <person name="Medema M.H."/>
            <person name="Devos D.P."/>
            <person name="Kaster A.-K."/>
            <person name="Ovreas L."/>
            <person name="Rohde M."/>
            <person name="Galperin M.Y."/>
            <person name="Jogler C."/>
        </authorList>
    </citation>
    <scope>NUCLEOTIDE SEQUENCE [LARGE SCALE GENOMIC DNA]</scope>
    <source>
        <strain evidence="13 14">Pla133</strain>
    </source>
</reference>
<dbReference type="GO" id="GO:0045252">
    <property type="term" value="C:oxoglutarate dehydrogenase complex"/>
    <property type="evidence" value="ECO:0007669"/>
    <property type="project" value="TreeGrafter"/>
</dbReference>
<dbReference type="Gene3D" id="3.40.50.970">
    <property type="match status" value="1"/>
</dbReference>
<dbReference type="InterPro" id="IPR005475">
    <property type="entry name" value="Transketolase-like_Pyr-bd"/>
</dbReference>
<dbReference type="InterPro" id="IPR031717">
    <property type="entry name" value="ODO-1/KGD_C"/>
</dbReference>
<dbReference type="InterPro" id="IPR029061">
    <property type="entry name" value="THDP-binding"/>
</dbReference>
<dbReference type="Pfam" id="PF02779">
    <property type="entry name" value="Transket_pyr"/>
    <property type="match status" value="1"/>
</dbReference>
<evidence type="ECO:0000256" key="3">
    <source>
        <dbReference type="ARBA" id="ARBA00006936"/>
    </source>
</evidence>
<dbReference type="PIRSF" id="PIRSF000157">
    <property type="entry name" value="Oxoglu_dh_E1"/>
    <property type="match status" value="1"/>
</dbReference>
<dbReference type="Proteomes" id="UP000316921">
    <property type="component" value="Chromosome"/>
</dbReference>
<dbReference type="RefSeq" id="WP_145064990.1">
    <property type="nucleotide sequence ID" value="NZ_CP036287.1"/>
</dbReference>
<dbReference type="AlphaFoldDB" id="A0A518BJF1"/>
<evidence type="ECO:0000256" key="7">
    <source>
        <dbReference type="ARBA" id="ARBA00023002"/>
    </source>
</evidence>
<dbReference type="EMBL" id="CP036287">
    <property type="protein sequence ID" value="QDU67111.1"/>
    <property type="molecule type" value="Genomic_DNA"/>
</dbReference>
<dbReference type="SMART" id="SM00861">
    <property type="entry name" value="Transket_pyr"/>
    <property type="match status" value="1"/>
</dbReference>
<dbReference type="InterPro" id="IPR011603">
    <property type="entry name" value="2oxoglutarate_DH_E1"/>
</dbReference>
<dbReference type="InterPro" id="IPR032106">
    <property type="entry name" value="2-oxogl_dehyd_N"/>
</dbReference>
<evidence type="ECO:0000259" key="12">
    <source>
        <dbReference type="SMART" id="SM00861"/>
    </source>
</evidence>
<dbReference type="KEGG" id="pbap:Pla133_21890"/>
<dbReference type="InterPro" id="IPR042179">
    <property type="entry name" value="KGD_C_sf"/>
</dbReference>
<proteinExistence type="inferred from homology"/>
<dbReference type="Pfam" id="PF16870">
    <property type="entry name" value="OxoGdeHyase_C"/>
    <property type="match status" value="1"/>
</dbReference>
<comment type="similarity">
    <text evidence="3">Belongs to the alpha-ketoglutarate dehydrogenase family.</text>
</comment>
<evidence type="ECO:0000256" key="8">
    <source>
        <dbReference type="ARBA" id="ARBA00023052"/>
    </source>
</evidence>
<evidence type="ECO:0000256" key="1">
    <source>
        <dbReference type="ARBA" id="ARBA00001964"/>
    </source>
</evidence>
<dbReference type="SUPFAM" id="SSF52518">
    <property type="entry name" value="Thiamin diphosphate-binding fold (THDP-binding)"/>
    <property type="match status" value="2"/>
</dbReference>
<keyword evidence="7 13" id="KW-0560">Oxidoreductase</keyword>